<comment type="caution">
    <text evidence="1">The sequence shown here is derived from an EMBL/GenBank/DDBJ whole genome shotgun (WGS) entry which is preliminary data.</text>
</comment>
<dbReference type="EMBL" id="AEEH01000012">
    <property type="protein sequence ID" value="EFM26252.1"/>
    <property type="molecule type" value="Genomic_DNA"/>
</dbReference>
<proteinExistence type="predicted"/>
<evidence type="ECO:0000313" key="2">
    <source>
        <dbReference type="Proteomes" id="UP000003280"/>
    </source>
</evidence>
<dbReference type="eggNOG" id="COG2755">
    <property type="taxonomic scope" value="Bacteria"/>
</dbReference>
<evidence type="ECO:0000313" key="1">
    <source>
        <dbReference type="EMBL" id="EFM26252.1"/>
    </source>
</evidence>
<keyword evidence="2" id="KW-1185">Reference proteome</keyword>
<dbReference type="RefSeq" id="WP_008900937.1">
    <property type="nucleotide sequence ID" value="NZ_GL397071.1"/>
</dbReference>
<dbReference type="AlphaFoldDB" id="E0NIW2"/>
<protein>
    <recommendedName>
        <fullName evidence="3">SGNH/GDSL hydrolase family protein</fullName>
    </recommendedName>
</protein>
<dbReference type="STRING" id="862517.HMPREF9225_0101"/>
<reference evidence="1 2" key="1">
    <citation type="submission" date="2010-07" db="EMBL/GenBank/DDBJ databases">
        <authorList>
            <person name="Muzny D."/>
            <person name="Qin X."/>
            <person name="Deng J."/>
            <person name="Jiang H."/>
            <person name="Liu Y."/>
            <person name="Qu J."/>
            <person name="Song X.-Z."/>
            <person name="Zhang L."/>
            <person name="Thornton R."/>
            <person name="Coyle M."/>
            <person name="Francisco L."/>
            <person name="Jackson L."/>
            <person name="Javaid M."/>
            <person name="Korchina V."/>
            <person name="Kovar C."/>
            <person name="Mata R."/>
            <person name="Mathew T."/>
            <person name="Ngo R."/>
            <person name="Nguyen L."/>
            <person name="Nguyen N."/>
            <person name="Okwuonu G."/>
            <person name="Ongeri F."/>
            <person name="Pham C."/>
            <person name="Simmons D."/>
            <person name="Wilczek-Boney K."/>
            <person name="Hale W."/>
            <person name="Jakkamsetti A."/>
            <person name="Pham P."/>
            <person name="Ruth R."/>
            <person name="San Lucas F."/>
            <person name="Warren J."/>
            <person name="Zhang J."/>
            <person name="Zhao Z."/>
            <person name="Zhou C."/>
            <person name="Zhu D."/>
            <person name="Lee S."/>
            <person name="Bess C."/>
            <person name="Blankenburg K."/>
            <person name="Forbes L."/>
            <person name="Fu Q."/>
            <person name="Gubbala S."/>
            <person name="Hirani K."/>
            <person name="Jayaseelan J.C."/>
            <person name="Lara F."/>
            <person name="Munidasa M."/>
            <person name="Palculict T."/>
            <person name="Patil S."/>
            <person name="Pu L.-L."/>
            <person name="Saada N."/>
            <person name="Tang L."/>
            <person name="Weissenberger G."/>
            <person name="Zhu Y."/>
            <person name="Hemphill L."/>
            <person name="Shang Y."/>
            <person name="Youmans B."/>
            <person name="Ayvaz T."/>
            <person name="Ross M."/>
            <person name="Santibanez J."/>
            <person name="Aqrawi P."/>
            <person name="Gross S."/>
            <person name="Joshi V."/>
            <person name="Fowler G."/>
            <person name="Nazareth L."/>
            <person name="Reid J."/>
            <person name="Worley K."/>
            <person name="Petrosino J."/>
            <person name="Highlander S."/>
            <person name="Gibbs R."/>
        </authorList>
    </citation>
    <scope>NUCLEOTIDE SEQUENCE [LARGE SCALE GENOMIC DNA]</scope>
    <source>
        <strain evidence="1 2">ATCC BAA-1640</strain>
    </source>
</reference>
<dbReference type="SUPFAM" id="SSF52266">
    <property type="entry name" value="SGNH hydrolase"/>
    <property type="match status" value="1"/>
</dbReference>
<dbReference type="Proteomes" id="UP000003280">
    <property type="component" value="Unassembled WGS sequence"/>
</dbReference>
<dbReference type="HOGENOM" id="CLU_791569_0_0_9"/>
<evidence type="ECO:0008006" key="3">
    <source>
        <dbReference type="Google" id="ProtNLM"/>
    </source>
</evidence>
<sequence length="314" mass="36516">MKRLRNFICFLIFICVLGASLSFANRVLMRKSLDKPWDMGNKIGGYFNEKKDYDIMFFGTSHAYCSVMPSMLKEKGITSYILASQKQPLEANYFYIDSALSISHPKVVYLDIFDALSKTETDEATVHSYTDYFPFGLRKIRMITEAVPKEMKLHTLFPLLMYHSRWDELKDEDWHFKYSMYHDDLNGYVKLTGQSPSFSKDKTMKKENLEAIKLASGKFMEDKVATIVKISELCKKNGAKLRLIKTPVYDETVYSENLKEFSKLCAEKGLEFYDFNGDKDKIGLVESDFYDPGHLNVEGTEKFSKFFVEWMDKN</sequence>
<dbReference type="OrthoDB" id="9796702at2"/>
<name>E0NIW2_9FIRM</name>
<organism evidence="1 2">
    <name type="scientific">Peptoniphilus duerdenii ATCC BAA-1640</name>
    <dbReference type="NCBI Taxonomy" id="862517"/>
    <lineage>
        <taxon>Bacteria</taxon>
        <taxon>Bacillati</taxon>
        <taxon>Bacillota</taxon>
        <taxon>Tissierellia</taxon>
        <taxon>Tissierellales</taxon>
        <taxon>Peptoniphilaceae</taxon>
        <taxon>Peptoniphilus</taxon>
    </lineage>
</organism>
<gene>
    <name evidence="1" type="ORF">HMPREF9225_0101</name>
</gene>
<accession>E0NIW2</accession>